<dbReference type="InterPro" id="IPR033463">
    <property type="entry name" value="sCache_3"/>
</dbReference>
<dbReference type="InterPro" id="IPR003594">
    <property type="entry name" value="HATPase_dom"/>
</dbReference>
<keyword evidence="7" id="KW-0808">Transferase</keyword>
<organism evidence="20 21">
    <name type="scientific">Enterobacter lignolyticus (strain SCF1)</name>
    <dbReference type="NCBI Taxonomy" id="701347"/>
    <lineage>
        <taxon>Bacteria</taxon>
        <taxon>Pseudomonadati</taxon>
        <taxon>Pseudomonadota</taxon>
        <taxon>Gammaproteobacteria</taxon>
        <taxon>Enterobacterales</taxon>
        <taxon>Enterobacteriaceae</taxon>
        <taxon>Pluralibacter</taxon>
    </lineage>
</organism>
<evidence type="ECO:0000256" key="7">
    <source>
        <dbReference type="ARBA" id="ARBA00022679"/>
    </source>
</evidence>
<dbReference type="Gene3D" id="1.10.287.130">
    <property type="match status" value="1"/>
</dbReference>
<dbReference type="SMART" id="SM00387">
    <property type="entry name" value="HATPase_c"/>
    <property type="match status" value="1"/>
</dbReference>
<keyword evidence="21" id="KW-1185">Reference proteome</keyword>
<evidence type="ECO:0000256" key="10">
    <source>
        <dbReference type="ARBA" id="ARBA00022777"/>
    </source>
</evidence>
<evidence type="ECO:0000256" key="2">
    <source>
        <dbReference type="ARBA" id="ARBA00004429"/>
    </source>
</evidence>
<evidence type="ECO:0000256" key="14">
    <source>
        <dbReference type="ARBA" id="ARBA00023012"/>
    </source>
</evidence>
<accession>E3G340</accession>
<keyword evidence="13 18" id="KW-1133">Transmembrane helix</keyword>
<proteinExistence type="predicted"/>
<dbReference type="eggNOG" id="COG4191">
    <property type="taxonomic scope" value="Bacteria"/>
</dbReference>
<dbReference type="GO" id="GO:0005886">
    <property type="term" value="C:plasma membrane"/>
    <property type="evidence" value="ECO:0007669"/>
    <property type="project" value="UniProtKB-SubCell"/>
</dbReference>
<keyword evidence="8 18" id="KW-0812">Transmembrane</keyword>
<dbReference type="PRINTS" id="PR00344">
    <property type="entry name" value="BCTRLSENSOR"/>
</dbReference>
<evidence type="ECO:0000256" key="13">
    <source>
        <dbReference type="ARBA" id="ARBA00022989"/>
    </source>
</evidence>
<dbReference type="Gene3D" id="3.30.450.20">
    <property type="entry name" value="PAS domain"/>
    <property type="match status" value="1"/>
</dbReference>
<dbReference type="PANTHER" id="PTHR43065">
    <property type="entry name" value="SENSOR HISTIDINE KINASE"/>
    <property type="match status" value="1"/>
</dbReference>
<dbReference type="Proteomes" id="UP000006872">
    <property type="component" value="Chromosome"/>
</dbReference>
<keyword evidence="16 18" id="KW-0472">Membrane</keyword>
<evidence type="ECO:0000256" key="1">
    <source>
        <dbReference type="ARBA" id="ARBA00000085"/>
    </source>
</evidence>
<keyword evidence="11" id="KW-0862">Zinc</keyword>
<dbReference type="PANTHER" id="PTHR43065:SF54">
    <property type="entry name" value="SENSOR PROTEIN ZRAS"/>
    <property type="match status" value="1"/>
</dbReference>
<dbReference type="Pfam" id="PF02518">
    <property type="entry name" value="HATPase_c"/>
    <property type="match status" value="1"/>
</dbReference>
<dbReference type="KEGG" id="esc:Entcl_4156"/>
<evidence type="ECO:0000256" key="11">
    <source>
        <dbReference type="ARBA" id="ARBA00022833"/>
    </source>
</evidence>
<comment type="catalytic activity">
    <reaction evidence="1">
        <text>ATP + protein L-histidine = ADP + protein N-phospho-L-histidine.</text>
        <dbReference type="EC" id="2.7.13.3"/>
    </reaction>
</comment>
<dbReference type="EMBL" id="CP002272">
    <property type="protein sequence ID" value="ADO50389.1"/>
    <property type="molecule type" value="Genomic_DNA"/>
</dbReference>
<keyword evidence="5" id="KW-0997">Cell inner membrane</keyword>
<feature type="transmembrane region" description="Helical" evidence="18">
    <location>
        <begin position="20"/>
        <end position="41"/>
    </location>
</feature>
<evidence type="ECO:0000256" key="16">
    <source>
        <dbReference type="ARBA" id="ARBA00023136"/>
    </source>
</evidence>
<gene>
    <name evidence="20" type="ordered locus">Entcl_4156</name>
</gene>
<dbReference type="HOGENOM" id="CLU_000445_89_29_6"/>
<comment type="subcellular location">
    <subcellularLocation>
        <location evidence="2">Cell inner membrane</location>
        <topology evidence="2">Multi-pass membrane protein</topology>
    </subcellularLocation>
</comment>
<dbReference type="GO" id="GO:0000155">
    <property type="term" value="F:phosphorelay sensor kinase activity"/>
    <property type="evidence" value="ECO:0007669"/>
    <property type="project" value="InterPro"/>
</dbReference>
<evidence type="ECO:0000256" key="8">
    <source>
        <dbReference type="ARBA" id="ARBA00022692"/>
    </source>
</evidence>
<dbReference type="InterPro" id="IPR036097">
    <property type="entry name" value="HisK_dim/P_sf"/>
</dbReference>
<evidence type="ECO:0000256" key="17">
    <source>
        <dbReference type="ARBA" id="ARBA00044982"/>
    </source>
</evidence>
<reference evidence="20 21" key="2">
    <citation type="journal article" date="2011" name="Stand. Genomic Sci.">
        <title>Complete genome sequence of 'Enterobacter lignolyticus' SCF1.</title>
        <authorList>
            <person name="Deangelis K.M."/>
            <person name="D'Haeseleer P."/>
            <person name="Chivian D."/>
            <person name="Fortney J.L."/>
            <person name="Khudyakov J."/>
            <person name="Simmons B."/>
            <person name="Woo H."/>
            <person name="Arkin A.P."/>
            <person name="Davenport K.W."/>
            <person name="Goodwin L."/>
            <person name="Chen A."/>
            <person name="Ivanova N."/>
            <person name="Kyrpides N.C."/>
            <person name="Mavromatis K."/>
            <person name="Woyke T."/>
            <person name="Hazen T.C."/>
        </authorList>
    </citation>
    <scope>NUCLEOTIDE SEQUENCE [LARGE SCALE GENOMIC DNA]</scope>
    <source>
        <strain evidence="20 21">SCF1</strain>
    </source>
</reference>
<dbReference type="CDD" id="cd00082">
    <property type="entry name" value="HisKA"/>
    <property type="match status" value="1"/>
</dbReference>
<dbReference type="NCBIfam" id="NF007688">
    <property type="entry name" value="PRK10364.1"/>
    <property type="match status" value="1"/>
</dbReference>
<dbReference type="AlphaFoldDB" id="E3G340"/>
<evidence type="ECO:0000313" key="20">
    <source>
        <dbReference type="EMBL" id="ADO50389.1"/>
    </source>
</evidence>
<keyword evidence="15" id="KW-0346">Stress response</keyword>
<evidence type="ECO:0000256" key="18">
    <source>
        <dbReference type="SAM" id="Phobius"/>
    </source>
</evidence>
<evidence type="ECO:0000313" key="21">
    <source>
        <dbReference type="Proteomes" id="UP000006872"/>
    </source>
</evidence>
<feature type="transmembrane region" description="Helical" evidence="18">
    <location>
        <begin position="208"/>
        <end position="228"/>
    </location>
</feature>
<dbReference type="InterPro" id="IPR029151">
    <property type="entry name" value="Sensor-like_sf"/>
</dbReference>
<evidence type="ECO:0000256" key="15">
    <source>
        <dbReference type="ARBA" id="ARBA00023016"/>
    </source>
</evidence>
<dbReference type="Pfam" id="PF17203">
    <property type="entry name" value="sCache_3_2"/>
    <property type="match status" value="1"/>
</dbReference>
<evidence type="ECO:0000259" key="19">
    <source>
        <dbReference type="PROSITE" id="PS50109"/>
    </source>
</evidence>
<reference evidence="21" key="1">
    <citation type="submission" date="2010-10" db="EMBL/GenBank/DDBJ databases">
        <title>Complete sequence of Enterobacter cloacae SCF1.</title>
        <authorList>
            <consortium name="US DOE Joint Genome Institute"/>
            <person name="Lucas S."/>
            <person name="Copeland A."/>
            <person name="Lapidus A."/>
            <person name="Cheng J.-F."/>
            <person name="Bruce D."/>
            <person name="Goodwin L."/>
            <person name="Pitluck S."/>
            <person name="Davenport K."/>
            <person name="Detter J.C."/>
            <person name="Han C."/>
            <person name="Tapia R."/>
            <person name="Land M."/>
            <person name="Hauser L."/>
            <person name="Chang Y.-J."/>
            <person name="Jeffries C."/>
            <person name="Kyrpides N."/>
            <person name="Ivanova N."/>
            <person name="Mikhailova N."/>
            <person name="DeAngelis K."/>
            <person name="Arkin A.P."/>
            <person name="Chivian D."/>
            <person name="Edwards B."/>
            <person name="Woo H."/>
            <person name="Hazen T.C."/>
            <person name="Woyke T."/>
        </authorList>
    </citation>
    <scope>NUCLEOTIDE SEQUENCE [LARGE SCALE GENOMIC DNA]</scope>
    <source>
        <strain evidence="21">SCF1</strain>
    </source>
</reference>
<keyword evidence="14" id="KW-0902">Two-component regulatory system</keyword>
<dbReference type="InterPro" id="IPR003661">
    <property type="entry name" value="HisK_dim/P_dom"/>
</dbReference>
<evidence type="ECO:0000256" key="5">
    <source>
        <dbReference type="ARBA" id="ARBA00022519"/>
    </source>
</evidence>
<dbReference type="InterPro" id="IPR004358">
    <property type="entry name" value="Sig_transdc_His_kin-like_C"/>
</dbReference>
<dbReference type="EC" id="2.7.13.3" evidence="3"/>
<dbReference type="STRING" id="701347.Entcl_4156"/>
<dbReference type="SMART" id="SM00388">
    <property type="entry name" value="HisKA"/>
    <property type="match status" value="1"/>
</dbReference>
<name>E3G340_ENTLS</name>
<keyword evidence="6" id="KW-0597">Phosphoprotein</keyword>
<evidence type="ECO:0000256" key="6">
    <source>
        <dbReference type="ARBA" id="ARBA00022553"/>
    </source>
</evidence>
<dbReference type="PROSITE" id="PS50109">
    <property type="entry name" value="HIS_KIN"/>
    <property type="match status" value="1"/>
</dbReference>
<feature type="domain" description="Histidine kinase" evidence="19">
    <location>
        <begin position="257"/>
        <end position="465"/>
    </location>
</feature>
<evidence type="ECO:0000256" key="12">
    <source>
        <dbReference type="ARBA" id="ARBA00022840"/>
    </source>
</evidence>
<dbReference type="InterPro" id="IPR036890">
    <property type="entry name" value="HATPase_C_sf"/>
</dbReference>
<keyword evidence="4" id="KW-1003">Cell membrane</keyword>
<keyword evidence="9" id="KW-0547">Nucleotide-binding</keyword>
<dbReference type="Gene3D" id="3.30.565.10">
    <property type="entry name" value="Histidine kinase-like ATPase, C-terminal domain"/>
    <property type="match status" value="1"/>
</dbReference>
<protein>
    <recommendedName>
        <fullName evidence="17">Sensor histidine kinase ZraS</fullName>
        <ecNumber evidence="3">2.7.13.3</ecNumber>
    </recommendedName>
</protein>
<dbReference type="SUPFAM" id="SSF103190">
    <property type="entry name" value="Sensory domain-like"/>
    <property type="match status" value="1"/>
</dbReference>
<evidence type="ECO:0000256" key="3">
    <source>
        <dbReference type="ARBA" id="ARBA00012438"/>
    </source>
</evidence>
<evidence type="ECO:0000256" key="4">
    <source>
        <dbReference type="ARBA" id="ARBA00022475"/>
    </source>
</evidence>
<dbReference type="SUPFAM" id="SSF55874">
    <property type="entry name" value="ATPase domain of HSP90 chaperone/DNA topoisomerase II/histidine kinase"/>
    <property type="match status" value="1"/>
</dbReference>
<dbReference type="Pfam" id="PF00512">
    <property type="entry name" value="HisKA"/>
    <property type="match status" value="1"/>
</dbReference>
<keyword evidence="10 20" id="KW-0418">Kinase</keyword>
<dbReference type="SUPFAM" id="SSF47384">
    <property type="entry name" value="Homodimeric domain of signal transducing histidine kinase"/>
    <property type="match status" value="1"/>
</dbReference>
<dbReference type="InterPro" id="IPR005467">
    <property type="entry name" value="His_kinase_dom"/>
</dbReference>
<evidence type="ECO:0000256" key="9">
    <source>
        <dbReference type="ARBA" id="ARBA00022741"/>
    </source>
</evidence>
<dbReference type="GO" id="GO:0005524">
    <property type="term" value="F:ATP binding"/>
    <property type="evidence" value="ECO:0007669"/>
    <property type="project" value="UniProtKB-KW"/>
</dbReference>
<sequence>MAKEFCMRMIRLHKDSAARWLSGALPAVVLLLVALFSVMVIRDYGRESAAARQTLLEKGSVLIRALESGSRVGMGMRMHHAQQQTLLEEMAGQPGVLWFAVTDAGGNIITHSDPAQVGKTLYSPREMRELTVDEQERWRRVSVAGDDAEPTPALEIYRQFQPLHASGKHMMPRCNAALPPDAGYQAIFIAFDARDLVAAQAREWRNTLIVLFALAAVLLATILTFFWYQRYQRSRLQLQEAMNRKEKLVALGHLAAGVAHEIRNPLSSIKGIAKYFAERTPEGGEPHELARVMAKEADRLNRVVSELLELVKPAHLALQSVDLNEVIAHSLQLVSQDAQSREIALRYTPNPGLCRIEADPDRLTQVLLNLYLNAIHAIGRQGTIEVEARECDGQRVKIAVRDSGKGIAPEQLQAIFTPYFTTKAEGTGLGLAVVQNIIEQHGGTIQATSVVGNGAVFTLYLPVKAKQQKD</sequence>
<keyword evidence="12" id="KW-0067">ATP-binding</keyword>